<evidence type="ECO:0000313" key="2">
    <source>
        <dbReference type="Proteomes" id="UP000249354"/>
    </source>
</evidence>
<dbReference type="EMBL" id="QBMC01000177">
    <property type="protein sequence ID" value="PZO11576.1"/>
    <property type="molecule type" value="Genomic_DNA"/>
</dbReference>
<evidence type="ECO:0000313" key="1">
    <source>
        <dbReference type="EMBL" id="PZO11576.1"/>
    </source>
</evidence>
<gene>
    <name evidence="1" type="ORF">DCF25_19100</name>
</gene>
<dbReference type="GO" id="GO:0009976">
    <property type="term" value="F:tocopherol cyclase activity"/>
    <property type="evidence" value="ECO:0007669"/>
    <property type="project" value="InterPro"/>
</dbReference>
<reference evidence="1 2" key="2">
    <citation type="submission" date="2018-06" db="EMBL/GenBank/DDBJ databases">
        <title>Metagenomic assembly of (sub)arctic Cyanobacteria and their associated microbiome from non-axenic cultures.</title>
        <authorList>
            <person name="Baurain D."/>
        </authorList>
    </citation>
    <scope>NUCLEOTIDE SEQUENCE [LARGE SCALE GENOMIC DNA]</scope>
    <source>
        <strain evidence="1">ULC129bin1</strain>
    </source>
</reference>
<sequence>MHHSSLQSPHSGYHWQKSSPARFFEGWYFRLTLPDCGQTFAFMYSIDDPAGGTAQSGGVAQILGPDETYCCRTFPNVNQFWAWPHRLGLGHVRSRSLPIGESTSSQPARYLSAAAFNTAVTEGYQVTALQHQGRLLSPSGHPEVEWNYQTKPIAGWGASTQQATAGWMSYLPVFEPGWQVLMAHGLATGQMRWRGQDYIFENAPVYAEKNWGGAFPQKWFWLQCNAFEGEPDLSVTAAGGIREVLVWQENVAIIGIHHQGQFYEFASFKTAFTWQIDPWGYWQLTARSHQYRVVLTGVAKDEGAYVRVPTREGMQFLCRDTTHGELRVQLWAILDNQLIMDTTSQLAGLEVGGGPWDERWVKS</sequence>
<reference evidence="2" key="1">
    <citation type="submission" date="2018-04" db="EMBL/GenBank/DDBJ databases">
        <authorList>
            <person name="Cornet L."/>
        </authorList>
    </citation>
    <scope>NUCLEOTIDE SEQUENCE [LARGE SCALE GENOMIC DNA]</scope>
</reference>
<protein>
    <submittedName>
        <fullName evidence="1">Tocopherol cyclase</fullName>
    </submittedName>
</protein>
<accession>A0A2W4TR07</accession>
<dbReference type="AlphaFoldDB" id="A0A2W4TR07"/>
<dbReference type="Pfam" id="PF14249">
    <property type="entry name" value="Tocopherol_cycl"/>
    <property type="match status" value="1"/>
</dbReference>
<dbReference type="PANTHER" id="PTHR35309">
    <property type="match status" value="1"/>
</dbReference>
<dbReference type="PANTHER" id="PTHR35309:SF4">
    <property type="entry name" value="TOCOPHEROL CYCLASE"/>
    <property type="match status" value="1"/>
</dbReference>
<comment type="caution">
    <text evidence="1">The sequence shown here is derived from an EMBL/GenBank/DDBJ whole genome shotgun (WGS) entry which is preliminary data.</text>
</comment>
<dbReference type="Proteomes" id="UP000249354">
    <property type="component" value="Unassembled WGS sequence"/>
</dbReference>
<name>A0A2W4TR07_9CYAN</name>
<organism evidence="1 2">
    <name type="scientific">Leptolyngbya foveolarum</name>
    <dbReference type="NCBI Taxonomy" id="47253"/>
    <lineage>
        <taxon>Bacteria</taxon>
        <taxon>Bacillati</taxon>
        <taxon>Cyanobacteriota</taxon>
        <taxon>Cyanophyceae</taxon>
        <taxon>Leptolyngbyales</taxon>
        <taxon>Leptolyngbyaceae</taxon>
        <taxon>Leptolyngbya group</taxon>
        <taxon>Leptolyngbya</taxon>
    </lineage>
</organism>
<dbReference type="InterPro" id="IPR025893">
    <property type="entry name" value="Tocopherol_cyclase"/>
</dbReference>
<proteinExistence type="predicted"/>